<sequence length="172" mass="19492">MDNHVTRCVTELEALLISMIERQRLWLAVFEQKTGAMRRGDRKLMAALTTQEKDHLAAMGEMEKRRLMLLGELTQVFRPDAREPMRLVELAQLLPEATRDRLLRLRQDLRAEMKRFREQLGSVRQASESILRHVNGVMETVVAAAAGVATYTSAGRPPQAARTTLSTFSMTA</sequence>
<dbReference type="Gene3D" id="1.20.58.300">
    <property type="entry name" value="FlgN-like"/>
    <property type="match status" value="1"/>
</dbReference>
<dbReference type="GO" id="GO:0044780">
    <property type="term" value="P:bacterial-type flagellum assembly"/>
    <property type="evidence" value="ECO:0007669"/>
    <property type="project" value="InterPro"/>
</dbReference>
<evidence type="ECO:0000256" key="3">
    <source>
        <dbReference type="ARBA" id="ARBA00022795"/>
    </source>
</evidence>
<comment type="similarity">
    <text evidence="2">Belongs to the FlgN family.</text>
</comment>
<dbReference type="AlphaFoldDB" id="A0A518BZF3"/>
<evidence type="ECO:0000313" key="5">
    <source>
        <dbReference type="EMBL" id="QDU72363.1"/>
    </source>
</evidence>
<dbReference type="Pfam" id="PF05130">
    <property type="entry name" value="FlgN"/>
    <property type="match status" value="1"/>
</dbReference>
<keyword evidence="6" id="KW-1185">Reference proteome</keyword>
<keyword evidence="3" id="KW-1005">Bacterial flagellum biogenesis</keyword>
<evidence type="ECO:0000256" key="4">
    <source>
        <dbReference type="SAM" id="Coils"/>
    </source>
</evidence>
<dbReference type="EMBL" id="CP036280">
    <property type="protein sequence ID" value="QDU72363.1"/>
    <property type="molecule type" value="Genomic_DNA"/>
</dbReference>
<keyword evidence="4" id="KW-0175">Coiled coil</keyword>
<reference evidence="5 6" key="1">
    <citation type="submission" date="2019-02" db="EMBL/GenBank/DDBJ databases">
        <title>Deep-cultivation of Planctomycetes and their phenomic and genomic characterization uncovers novel biology.</title>
        <authorList>
            <person name="Wiegand S."/>
            <person name="Jogler M."/>
            <person name="Boedeker C."/>
            <person name="Pinto D."/>
            <person name="Vollmers J."/>
            <person name="Rivas-Marin E."/>
            <person name="Kohn T."/>
            <person name="Peeters S.H."/>
            <person name="Heuer A."/>
            <person name="Rast P."/>
            <person name="Oberbeckmann S."/>
            <person name="Bunk B."/>
            <person name="Jeske O."/>
            <person name="Meyerdierks A."/>
            <person name="Storesund J.E."/>
            <person name="Kallscheuer N."/>
            <person name="Luecker S."/>
            <person name="Lage O.M."/>
            <person name="Pohl T."/>
            <person name="Merkel B.J."/>
            <person name="Hornburger P."/>
            <person name="Mueller R.-W."/>
            <person name="Bruemmer F."/>
            <person name="Labrenz M."/>
            <person name="Spormann A.M."/>
            <person name="Op den Camp H."/>
            <person name="Overmann J."/>
            <person name="Amann R."/>
            <person name="Jetten M.S.M."/>
            <person name="Mascher T."/>
            <person name="Medema M.H."/>
            <person name="Devos D.P."/>
            <person name="Kaster A.-K."/>
            <person name="Ovreas L."/>
            <person name="Rohde M."/>
            <person name="Galperin M.Y."/>
            <person name="Jogler C."/>
        </authorList>
    </citation>
    <scope>NUCLEOTIDE SEQUENCE [LARGE SCALE GENOMIC DNA]</scope>
    <source>
        <strain evidence="5 6">Pan265</strain>
    </source>
</reference>
<evidence type="ECO:0000313" key="6">
    <source>
        <dbReference type="Proteomes" id="UP000320386"/>
    </source>
</evidence>
<organism evidence="5 6">
    <name type="scientific">Mucisphaera calidilacus</name>
    <dbReference type="NCBI Taxonomy" id="2527982"/>
    <lineage>
        <taxon>Bacteria</taxon>
        <taxon>Pseudomonadati</taxon>
        <taxon>Planctomycetota</taxon>
        <taxon>Phycisphaerae</taxon>
        <taxon>Phycisphaerales</taxon>
        <taxon>Phycisphaeraceae</taxon>
        <taxon>Mucisphaera</taxon>
    </lineage>
</organism>
<name>A0A518BZF3_9BACT</name>
<evidence type="ECO:0000256" key="1">
    <source>
        <dbReference type="ARBA" id="ARBA00002397"/>
    </source>
</evidence>
<accession>A0A518BZF3</accession>
<dbReference type="InterPro" id="IPR007809">
    <property type="entry name" value="FlgN-like"/>
</dbReference>
<proteinExistence type="inferred from homology"/>
<dbReference type="RefSeq" id="WP_145446535.1">
    <property type="nucleotide sequence ID" value="NZ_CP036280.1"/>
</dbReference>
<feature type="coiled-coil region" evidence="4">
    <location>
        <begin position="99"/>
        <end position="126"/>
    </location>
</feature>
<evidence type="ECO:0000256" key="2">
    <source>
        <dbReference type="ARBA" id="ARBA00007703"/>
    </source>
</evidence>
<protein>
    <submittedName>
        <fullName evidence="5">FlgN protein</fullName>
    </submittedName>
</protein>
<dbReference type="KEGG" id="mcad:Pan265_22280"/>
<dbReference type="Proteomes" id="UP000320386">
    <property type="component" value="Chromosome"/>
</dbReference>
<dbReference type="InterPro" id="IPR036679">
    <property type="entry name" value="FlgN-like_sf"/>
</dbReference>
<comment type="function">
    <text evidence="1">Required for the efficient initiation of filament assembly.</text>
</comment>
<gene>
    <name evidence="5" type="ORF">Pan265_22280</name>
</gene>
<dbReference type="SUPFAM" id="SSF140566">
    <property type="entry name" value="FlgN-like"/>
    <property type="match status" value="1"/>
</dbReference>